<keyword evidence="2 6" id="KW-0678">Repressor</keyword>
<comment type="function">
    <text evidence="6">Modulates transcription in response to changes in cellular NADH/NAD(+) redox state.</text>
</comment>
<keyword evidence="5 6" id="KW-0804">Transcription</keyword>
<dbReference type="NCBIfam" id="NF003995">
    <property type="entry name" value="PRK05472.2-4"/>
    <property type="match status" value="1"/>
</dbReference>
<dbReference type="InterPro" id="IPR009718">
    <property type="entry name" value="Rex_DNA-bd_C_dom"/>
</dbReference>
<dbReference type="InterPro" id="IPR036390">
    <property type="entry name" value="WH_DNA-bd_sf"/>
</dbReference>
<keyword evidence="9" id="KW-1185">Reference proteome</keyword>
<dbReference type="InterPro" id="IPR022876">
    <property type="entry name" value="Tscrpt_rep_Rex"/>
</dbReference>
<dbReference type="GO" id="GO:0003677">
    <property type="term" value="F:DNA binding"/>
    <property type="evidence" value="ECO:0007669"/>
    <property type="project" value="UniProtKB-UniRule"/>
</dbReference>
<dbReference type="SUPFAM" id="SSF46785">
    <property type="entry name" value="Winged helix' DNA-binding domain"/>
    <property type="match status" value="1"/>
</dbReference>
<organism evidence="8 9">
    <name type="scientific">Victivallis vadensis</name>
    <dbReference type="NCBI Taxonomy" id="172901"/>
    <lineage>
        <taxon>Bacteria</taxon>
        <taxon>Pseudomonadati</taxon>
        <taxon>Lentisphaerota</taxon>
        <taxon>Lentisphaeria</taxon>
        <taxon>Victivallales</taxon>
        <taxon>Victivallaceae</taxon>
        <taxon>Victivallis</taxon>
    </lineage>
</organism>
<dbReference type="EMBL" id="QEKH01000039">
    <property type="protein sequence ID" value="PVY35633.1"/>
    <property type="molecule type" value="Genomic_DNA"/>
</dbReference>
<dbReference type="InterPro" id="IPR036291">
    <property type="entry name" value="NAD(P)-bd_dom_sf"/>
</dbReference>
<evidence type="ECO:0000259" key="7">
    <source>
        <dbReference type="SMART" id="SM00881"/>
    </source>
</evidence>
<evidence type="ECO:0000313" key="9">
    <source>
        <dbReference type="Proteomes" id="UP000245959"/>
    </source>
</evidence>
<name>A0A2U1AGW0_9BACT</name>
<evidence type="ECO:0000256" key="3">
    <source>
        <dbReference type="ARBA" id="ARBA00023015"/>
    </source>
</evidence>
<dbReference type="NCBIfam" id="NF003994">
    <property type="entry name" value="PRK05472.2-3"/>
    <property type="match status" value="1"/>
</dbReference>
<dbReference type="InterPro" id="IPR003781">
    <property type="entry name" value="CoA-bd"/>
</dbReference>
<evidence type="ECO:0000313" key="8">
    <source>
        <dbReference type="EMBL" id="PVY35633.1"/>
    </source>
</evidence>
<dbReference type="HAMAP" id="MF_01131">
    <property type="entry name" value="Rex"/>
    <property type="match status" value="1"/>
</dbReference>
<dbReference type="AlphaFoldDB" id="A0A2U1AGW0"/>
<keyword evidence="3 6" id="KW-0805">Transcription regulation</keyword>
<comment type="subcellular location">
    <subcellularLocation>
        <location evidence="6">Cytoplasm</location>
    </subcellularLocation>
</comment>
<protein>
    <recommendedName>
        <fullName evidence="6">Redox-sensing transcriptional repressor Rex</fullName>
    </recommendedName>
</protein>
<dbReference type="SUPFAM" id="SSF51735">
    <property type="entry name" value="NAD(P)-binding Rossmann-fold domains"/>
    <property type="match status" value="1"/>
</dbReference>
<feature type="DNA-binding region" description="H-T-H motif" evidence="6">
    <location>
        <begin position="17"/>
        <end position="56"/>
    </location>
</feature>
<reference evidence="8 9" key="1">
    <citation type="submission" date="2018-04" db="EMBL/GenBank/DDBJ databases">
        <title>Genomic Encyclopedia of Type Strains, Phase IV (KMG-IV): sequencing the most valuable type-strain genomes for metagenomic binning, comparative biology and taxonomic classification.</title>
        <authorList>
            <person name="Goeker M."/>
        </authorList>
    </citation>
    <scope>NUCLEOTIDE SEQUENCE [LARGE SCALE GENOMIC DNA]</scope>
    <source>
        <strain evidence="8 9">DSM 14823</strain>
    </source>
</reference>
<dbReference type="GO" id="GO:0005737">
    <property type="term" value="C:cytoplasm"/>
    <property type="evidence" value="ECO:0007669"/>
    <property type="project" value="UniProtKB-SubCell"/>
</dbReference>
<evidence type="ECO:0000256" key="5">
    <source>
        <dbReference type="ARBA" id="ARBA00023163"/>
    </source>
</evidence>
<feature type="binding site" evidence="6">
    <location>
        <begin position="91"/>
        <end position="96"/>
    </location>
    <ligand>
        <name>NAD(+)</name>
        <dbReference type="ChEBI" id="CHEBI:57540"/>
    </ligand>
</feature>
<dbReference type="Pfam" id="PF06971">
    <property type="entry name" value="Put_DNA-bind_N"/>
    <property type="match status" value="1"/>
</dbReference>
<comment type="subunit">
    <text evidence="6">Homodimer.</text>
</comment>
<sequence>MKKSNVYSIPALKRLPAYLRELKRLQAEGQLRVASPALARALHIDTIIARKDMEMLGVVGSPGVGFRVEELIDGIETFLGWKNSSEAFLVGTGDFGRALLGYSGFAAYGVRIVAAFDPDPVEEGLEIHGVPVFGLSHFAHYTGRLGIHIGILCVPDDDAQKTAELMVDSGILAIWNFTAHTLQLPEHIIRQRVNLGGDLAVLSVKLAEKLRERKENP</sequence>
<proteinExistence type="inferred from homology"/>
<dbReference type="Proteomes" id="UP000245959">
    <property type="component" value="Unassembled WGS sequence"/>
</dbReference>
<evidence type="ECO:0000256" key="4">
    <source>
        <dbReference type="ARBA" id="ARBA00023125"/>
    </source>
</evidence>
<gene>
    <name evidence="6" type="primary">rex</name>
    <name evidence="8" type="ORF">C8D82_1395</name>
</gene>
<evidence type="ECO:0000256" key="1">
    <source>
        <dbReference type="ARBA" id="ARBA00022490"/>
    </source>
</evidence>
<dbReference type="SMART" id="SM00881">
    <property type="entry name" value="CoA_binding"/>
    <property type="match status" value="1"/>
</dbReference>
<dbReference type="PANTHER" id="PTHR35786:SF1">
    <property type="entry name" value="REDOX-SENSING TRANSCRIPTIONAL REPRESSOR REX 1"/>
    <property type="match status" value="1"/>
</dbReference>
<dbReference type="PANTHER" id="PTHR35786">
    <property type="entry name" value="REDOX-SENSING TRANSCRIPTIONAL REPRESSOR REX"/>
    <property type="match status" value="1"/>
</dbReference>
<dbReference type="NCBIfam" id="NF003996">
    <property type="entry name" value="PRK05472.2-5"/>
    <property type="match status" value="1"/>
</dbReference>
<dbReference type="GO" id="GO:0045892">
    <property type="term" value="P:negative regulation of DNA-templated transcription"/>
    <property type="evidence" value="ECO:0007669"/>
    <property type="project" value="InterPro"/>
</dbReference>
<dbReference type="Gene3D" id="1.10.10.10">
    <property type="entry name" value="Winged helix-like DNA-binding domain superfamily/Winged helix DNA-binding domain"/>
    <property type="match status" value="1"/>
</dbReference>
<dbReference type="Pfam" id="PF02629">
    <property type="entry name" value="CoA_binding"/>
    <property type="match status" value="1"/>
</dbReference>
<keyword evidence="4 6" id="KW-0238">DNA-binding</keyword>
<keyword evidence="6" id="KW-0520">NAD</keyword>
<comment type="similarity">
    <text evidence="6">Belongs to the transcriptional regulatory Rex family.</text>
</comment>
<comment type="caution">
    <text evidence="8">The sequence shown here is derived from an EMBL/GenBank/DDBJ whole genome shotgun (WGS) entry which is preliminary data.</text>
</comment>
<keyword evidence="1 6" id="KW-0963">Cytoplasm</keyword>
<feature type="domain" description="CoA-binding" evidence="7">
    <location>
        <begin position="81"/>
        <end position="181"/>
    </location>
</feature>
<evidence type="ECO:0000256" key="2">
    <source>
        <dbReference type="ARBA" id="ARBA00022491"/>
    </source>
</evidence>
<accession>A0A2U1AGW0</accession>
<dbReference type="InterPro" id="IPR036388">
    <property type="entry name" value="WH-like_DNA-bd_sf"/>
</dbReference>
<dbReference type="Gene3D" id="3.40.50.720">
    <property type="entry name" value="NAD(P)-binding Rossmann-like Domain"/>
    <property type="match status" value="1"/>
</dbReference>
<dbReference type="RefSeq" id="WP_165833171.1">
    <property type="nucleotide sequence ID" value="NZ_CABMMC010000031.1"/>
</dbReference>
<dbReference type="GO" id="GO:0003700">
    <property type="term" value="F:DNA-binding transcription factor activity"/>
    <property type="evidence" value="ECO:0007669"/>
    <property type="project" value="UniProtKB-UniRule"/>
</dbReference>
<dbReference type="GO" id="GO:0051775">
    <property type="term" value="P:response to redox state"/>
    <property type="evidence" value="ECO:0007669"/>
    <property type="project" value="InterPro"/>
</dbReference>
<dbReference type="GeneID" id="78296904"/>
<evidence type="ECO:0000256" key="6">
    <source>
        <dbReference type="HAMAP-Rule" id="MF_01131"/>
    </source>
</evidence>